<reference evidence="1" key="1">
    <citation type="submission" date="2022-07" db="EMBL/GenBank/DDBJ databases">
        <title>Genome Sequence of Phlebia brevispora.</title>
        <authorList>
            <person name="Buettner E."/>
        </authorList>
    </citation>
    <scope>NUCLEOTIDE SEQUENCE</scope>
    <source>
        <strain evidence="1">MPL23</strain>
    </source>
</reference>
<gene>
    <name evidence="1" type="ORF">NM688_g9221</name>
</gene>
<dbReference type="Proteomes" id="UP001148662">
    <property type="component" value="Unassembled WGS sequence"/>
</dbReference>
<name>A0ACC1RKP1_9APHY</name>
<keyword evidence="2" id="KW-1185">Reference proteome</keyword>
<dbReference type="EMBL" id="JANHOG010002784">
    <property type="protein sequence ID" value="KAJ3519998.1"/>
    <property type="molecule type" value="Genomic_DNA"/>
</dbReference>
<accession>A0ACC1RKP1</accession>
<sequence length="68" mass="7508">MHADRLLKKRVRRHLHLEERAPALINLPLPIPSIPILNPIITPLIAGTPLSALQLPTLLPQLSPTTSE</sequence>
<evidence type="ECO:0000313" key="1">
    <source>
        <dbReference type="EMBL" id="KAJ3519998.1"/>
    </source>
</evidence>
<comment type="caution">
    <text evidence="1">The sequence shown here is derived from an EMBL/GenBank/DDBJ whole genome shotgun (WGS) entry which is preliminary data.</text>
</comment>
<proteinExistence type="predicted"/>
<organism evidence="1 2">
    <name type="scientific">Phlebia brevispora</name>
    <dbReference type="NCBI Taxonomy" id="194682"/>
    <lineage>
        <taxon>Eukaryota</taxon>
        <taxon>Fungi</taxon>
        <taxon>Dikarya</taxon>
        <taxon>Basidiomycota</taxon>
        <taxon>Agaricomycotina</taxon>
        <taxon>Agaricomycetes</taxon>
        <taxon>Polyporales</taxon>
        <taxon>Meruliaceae</taxon>
        <taxon>Phlebia</taxon>
    </lineage>
</organism>
<evidence type="ECO:0000313" key="2">
    <source>
        <dbReference type="Proteomes" id="UP001148662"/>
    </source>
</evidence>
<protein>
    <submittedName>
        <fullName evidence="1">Uncharacterized protein</fullName>
    </submittedName>
</protein>